<dbReference type="GeneID" id="10668403"/>
<evidence type="ECO:0000313" key="2">
    <source>
        <dbReference type="Proteomes" id="UP000009231"/>
    </source>
</evidence>
<dbReference type="PANTHER" id="PTHR42203">
    <property type="entry name" value="UPF0058 PROTEIN MJ1205"/>
    <property type="match status" value="1"/>
</dbReference>
<dbReference type="Gene3D" id="1.20.1270.110">
    <property type="entry name" value="Uncharacterised protein family UPF0058"/>
    <property type="match status" value="1"/>
</dbReference>
<evidence type="ECO:0000313" key="1">
    <source>
        <dbReference type="EMBL" id="AEG17926.1"/>
    </source>
</evidence>
<protein>
    <recommendedName>
        <fullName evidence="3">Metal-binding protein</fullName>
    </recommendedName>
</protein>
<dbReference type="OrthoDB" id="177623at2157"/>
<dbReference type="EMBL" id="CP002772">
    <property type="protein sequence ID" value="AEG17926.1"/>
    <property type="molecule type" value="Genomic_DNA"/>
</dbReference>
<dbReference type="KEGG" id="mew:MSWAN_0901"/>
<dbReference type="eggNOG" id="arCOG02254">
    <property type="taxonomic scope" value="Archaea"/>
</dbReference>
<dbReference type="Pfam" id="PF01893">
    <property type="entry name" value="UPF0058"/>
    <property type="match status" value="1"/>
</dbReference>
<accession>F6D260</accession>
<evidence type="ECO:0008006" key="3">
    <source>
        <dbReference type="Google" id="ProtNLM"/>
    </source>
</evidence>
<dbReference type="InterPro" id="IPR002753">
    <property type="entry name" value="UPF0058"/>
</dbReference>
<dbReference type="SUPFAM" id="SSF140371">
    <property type="entry name" value="Vng1086c-like"/>
    <property type="match status" value="1"/>
</dbReference>
<keyword evidence="2" id="KW-1185">Reference proteome</keyword>
<dbReference type="PANTHER" id="PTHR42203:SF2">
    <property type="entry name" value="UPF0058 PROTEIN MJ1205"/>
    <property type="match status" value="1"/>
</dbReference>
<organism evidence="1 2">
    <name type="scientific">Methanobacterium paludis (strain DSM 25820 / JCM 18151 / SWAN1)</name>
    <dbReference type="NCBI Taxonomy" id="868131"/>
    <lineage>
        <taxon>Archaea</taxon>
        <taxon>Methanobacteriati</taxon>
        <taxon>Methanobacteriota</taxon>
        <taxon>Methanomada group</taxon>
        <taxon>Methanobacteria</taxon>
        <taxon>Methanobacteriales</taxon>
        <taxon>Methanobacteriaceae</taxon>
        <taxon>Methanobacterium</taxon>
    </lineage>
</organism>
<dbReference type="RefSeq" id="WP_013825428.1">
    <property type="nucleotide sequence ID" value="NC_015574.1"/>
</dbReference>
<sequence length="109" mass="12813">MYKDELIQLHQFLVFVLKYLDEEYEVKEECKEYLCLNISPHHIHRTKAEHKHAIFVLSAAISEIIAKNNDGTSSNVPNGLAELVKRSKKELLRFQDQNALKYQKQKIKM</sequence>
<dbReference type="InterPro" id="IPR036519">
    <property type="entry name" value="UPF0058_sf"/>
</dbReference>
<dbReference type="HOGENOM" id="CLU_167318_0_0_2"/>
<gene>
    <name evidence="1" type="ordered locus">MSWAN_0901</name>
</gene>
<dbReference type="STRING" id="868131.MSWAN_0901"/>
<name>F6D260_METPW</name>
<proteinExistence type="predicted"/>
<dbReference type="Proteomes" id="UP000009231">
    <property type="component" value="Chromosome"/>
</dbReference>
<dbReference type="AlphaFoldDB" id="F6D260"/>
<reference evidence="1 2" key="1">
    <citation type="journal article" date="2014" name="Int. J. Syst. Evol. Microbiol.">
        <title>Methanobacterium paludis sp. nov. and a novel strain of Methanobacterium lacus isolated from northern peatlands.</title>
        <authorList>
            <person name="Cadillo-Quiroz H."/>
            <person name="Brauer S.L."/>
            <person name="Goodson N."/>
            <person name="Yavitt J.B."/>
            <person name="Zinder S.H."/>
        </authorList>
    </citation>
    <scope>NUCLEOTIDE SEQUENCE [LARGE SCALE GENOMIC DNA]</scope>
    <source>
        <strain evidence="2">DSM 25820 / JCM 18151 / SWAN1</strain>
    </source>
</reference>